<dbReference type="EMBL" id="CM023475">
    <property type="protein sequence ID" value="KAH7946445.1"/>
    <property type="molecule type" value="Genomic_DNA"/>
</dbReference>
<name>A0ACB8CNI1_DERSI</name>
<proteinExistence type="predicted"/>
<gene>
    <name evidence="1" type="ORF">HPB49_025342</name>
</gene>
<reference evidence="1" key="1">
    <citation type="submission" date="2020-05" db="EMBL/GenBank/DDBJ databases">
        <title>Large-scale comparative analyses of tick genomes elucidate their genetic diversity and vector capacities.</title>
        <authorList>
            <person name="Jia N."/>
            <person name="Wang J."/>
            <person name="Shi W."/>
            <person name="Du L."/>
            <person name="Sun Y."/>
            <person name="Zhan W."/>
            <person name="Jiang J."/>
            <person name="Wang Q."/>
            <person name="Zhang B."/>
            <person name="Ji P."/>
            <person name="Sakyi L.B."/>
            <person name="Cui X."/>
            <person name="Yuan T."/>
            <person name="Jiang B."/>
            <person name="Yang W."/>
            <person name="Lam T.T.-Y."/>
            <person name="Chang Q."/>
            <person name="Ding S."/>
            <person name="Wang X."/>
            <person name="Zhu J."/>
            <person name="Ruan X."/>
            <person name="Zhao L."/>
            <person name="Wei J."/>
            <person name="Que T."/>
            <person name="Du C."/>
            <person name="Cheng J."/>
            <person name="Dai P."/>
            <person name="Han X."/>
            <person name="Huang E."/>
            <person name="Gao Y."/>
            <person name="Liu J."/>
            <person name="Shao H."/>
            <person name="Ye R."/>
            <person name="Li L."/>
            <person name="Wei W."/>
            <person name="Wang X."/>
            <person name="Wang C."/>
            <person name="Yang T."/>
            <person name="Huo Q."/>
            <person name="Li W."/>
            <person name="Guo W."/>
            <person name="Chen H."/>
            <person name="Zhou L."/>
            <person name="Ni X."/>
            <person name="Tian J."/>
            <person name="Zhou Y."/>
            <person name="Sheng Y."/>
            <person name="Liu T."/>
            <person name="Pan Y."/>
            <person name="Xia L."/>
            <person name="Li J."/>
            <person name="Zhao F."/>
            <person name="Cao W."/>
        </authorList>
    </citation>
    <scope>NUCLEOTIDE SEQUENCE</scope>
    <source>
        <strain evidence="1">Dsil-2018</strain>
    </source>
</reference>
<accession>A0ACB8CNI1</accession>
<sequence length="149" mass="17112">MSTDNNVENIRKYFTDKEWQDLSVTKKLHYANLKANYDIMVKLGDANTAAHERTHIGQKPFVCYVCQKGFSQSSSLGQHINIHGQIKPYVCADCGRGFNASSNLARHRKLHSNAMEAHTCSLCYKSFSRKDNLKRHLLCHAAREWRSRL</sequence>
<organism evidence="1 2">
    <name type="scientific">Dermacentor silvarum</name>
    <name type="common">Tick</name>
    <dbReference type="NCBI Taxonomy" id="543639"/>
    <lineage>
        <taxon>Eukaryota</taxon>
        <taxon>Metazoa</taxon>
        <taxon>Ecdysozoa</taxon>
        <taxon>Arthropoda</taxon>
        <taxon>Chelicerata</taxon>
        <taxon>Arachnida</taxon>
        <taxon>Acari</taxon>
        <taxon>Parasitiformes</taxon>
        <taxon>Ixodida</taxon>
        <taxon>Ixodoidea</taxon>
        <taxon>Ixodidae</taxon>
        <taxon>Rhipicephalinae</taxon>
        <taxon>Dermacentor</taxon>
    </lineage>
</organism>
<keyword evidence="2" id="KW-1185">Reference proteome</keyword>
<evidence type="ECO:0000313" key="1">
    <source>
        <dbReference type="EMBL" id="KAH7946445.1"/>
    </source>
</evidence>
<dbReference type="Proteomes" id="UP000821865">
    <property type="component" value="Chromosome 6"/>
</dbReference>
<comment type="caution">
    <text evidence="1">The sequence shown here is derived from an EMBL/GenBank/DDBJ whole genome shotgun (WGS) entry which is preliminary data.</text>
</comment>
<protein>
    <submittedName>
        <fullName evidence="1">Uncharacterized protein</fullName>
    </submittedName>
</protein>
<evidence type="ECO:0000313" key="2">
    <source>
        <dbReference type="Proteomes" id="UP000821865"/>
    </source>
</evidence>